<dbReference type="InterPro" id="IPR000086">
    <property type="entry name" value="NUDIX_hydrolase_dom"/>
</dbReference>
<dbReference type="PANTHER" id="PTHR12318:SF0">
    <property type="entry name" value="ACYL-COENZYME A DIPHOSPHATASE NUDT19"/>
    <property type="match status" value="1"/>
</dbReference>
<keyword evidence="3" id="KW-0479">Metal-binding</keyword>
<dbReference type="CDD" id="cd18870">
    <property type="entry name" value="NUDIX_AcylCoAdiphos_Nudt19"/>
    <property type="match status" value="1"/>
</dbReference>
<evidence type="ECO:0000313" key="9">
    <source>
        <dbReference type="Proteomes" id="UP001500390"/>
    </source>
</evidence>
<dbReference type="InterPro" id="IPR039121">
    <property type="entry name" value="NUDT19"/>
</dbReference>
<keyword evidence="6" id="KW-0464">Manganese</keyword>
<evidence type="ECO:0000259" key="7">
    <source>
        <dbReference type="PROSITE" id="PS51462"/>
    </source>
</evidence>
<dbReference type="PROSITE" id="PS51462">
    <property type="entry name" value="NUDIX"/>
    <property type="match status" value="1"/>
</dbReference>
<proteinExistence type="predicted"/>
<sequence length="237" mass="25008">MTSGRVVEHPVSRDPGLAARAQAWLAAAERSIAVPRLAATVMLVRDGAVGPEVYVQRRVASMAFAPSTVVFPGGGVDAVDHALDPATPGLADLAAVMGVTADVAAPFAAAAVREVEEECGVVLTVPDLRGRAHWVTPEFEPRRYDTWILAAGMPNAQQARGTTTESDHSAWVRPGDLLARHRAGQVRMLPPTVISLEELADFSDAAAFLAHRPRVARVVPELVAGADGIPVLRTVLP</sequence>
<dbReference type="InterPro" id="IPR015797">
    <property type="entry name" value="NUDIX_hydrolase-like_dom_sf"/>
</dbReference>
<dbReference type="SUPFAM" id="SSF55811">
    <property type="entry name" value="Nudix"/>
    <property type="match status" value="1"/>
</dbReference>
<dbReference type="PANTHER" id="PTHR12318">
    <property type="entry name" value="TESTOSTERONE-REGULATED PROTEIN RP2"/>
    <property type="match status" value="1"/>
</dbReference>
<evidence type="ECO:0000256" key="3">
    <source>
        <dbReference type="ARBA" id="ARBA00022723"/>
    </source>
</evidence>
<dbReference type="EMBL" id="BAABFX010000010">
    <property type="protein sequence ID" value="GAA4389647.1"/>
    <property type="molecule type" value="Genomic_DNA"/>
</dbReference>
<name>A0ABP8JEL3_9MICO</name>
<reference evidence="9" key="1">
    <citation type="journal article" date="2019" name="Int. J. Syst. Evol. Microbiol.">
        <title>The Global Catalogue of Microorganisms (GCM) 10K type strain sequencing project: providing services to taxonomists for standard genome sequencing and annotation.</title>
        <authorList>
            <consortium name="The Broad Institute Genomics Platform"/>
            <consortium name="The Broad Institute Genome Sequencing Center for Infectious Disease"/>
            <person name="Wu L."/>
            <person name="Ma J."/>
        </authorList>
    </citation>
    <scope>NUCLEOTIDE SEQUENCE [LARGE SCALE GENOMIC DNA]</scope>
    <source>
        <strain evidence="9">JCM 17738</strain>
    </source>
</reference>
<dbReference type="Proteomes" id="UP001500390">
    <property type="component" value="Unassembled WGS sequence"/>
</dbReference>
<evidence type="ECO:0000256" key="1">
    <source>
        <dbReference type="ARBA" id="ARBA00001936"/>
    </source>
</evidence>
<dbReference type="RefSeq" id="WP_211675459.1">
    <property type="nucleotide sequence ID" value="NZ_BAABFX010000010.1"/>
</dbReference>
<evidence type="ECO:0000256" key="4">
    <source>
        <dbReference type="ARBA" id="ARBA00022801"/>
    </source>
</evidence>
<evidence type="ECO:0000256" key="2">
    <source>
        <dbReference type="ARBA" id="ARBA00001946"/>
    </source>
</evidence>
<gene>
    <name evidence="8" type="ORF">GCM10023153_06100</name>
</gene>
<protein>
    <submittedName>
        <fullName evidence="8">NUDIX domain-containing protein</fullName>
    </submittedName>
</protein>
<organism evidence="8 9">
    <name type="scientific">Ornithinibacter aureus</name>
    <dbReference type="NCBI Taxonomy" id="622664"/>
    <lineage>
        <taxon>Bacteria</taxon>
        <taxon>Bacillati</taxon>
        <taxon>Actinomycetota</taxon>
        <taxon>Actinomycetes</taxon>
        <taxon>Micrococcales</taxon>
        <taxon>Intrasporangiaceae</taxon>
        <taxon>Ornithinibacter</taxon>
    </lineage>
</organism>
<comment type="caution">
    <text evidence="8">The sequence shown here is derived from an EMBL/GenBank/DDBJ whole genome shotgun (WGS) entry which is preliminary data.</text>
</comment>
<keyword evidence="9" id="KW-1185">Reference proteome</keyword>
<keyword evidence="5" id="KW-0460">Magnesium</keyword>
<dbReference type="Gene3D" id="3.90.79.10">
    <property type="entry name" value="Nucleoside Triphosphate Pyrophosphohydrolase"/>
    <property type="match status" value="2"/>
</dbReference>
<keyword evidence="4" id="KW-0378">Hydrolase</keyword>
<comment type="cofactor">
    <cofactor evidence="1">
        <name>Mn(2+)</name>
        <dbReference type="ChEBI" id="CHEBI:29035"/>
    </cofactor>
</comment>
<evidence type="ECO:0000313" key="8">
    <source>
        <dbReference type="EMBL" id="GAA4389647.1"/>
    </source>
</evidence>
<evidence type="ECO:0000256" key="6">
    <source>
        <dbReference type="ARBA" id="ARBA00023211"/>
    </source>
</evidence>
<accession>A0ABP8JEL3</accession>
<dbReference type="Pfam" id="PF00293">
    <property type="entry name" value="NUDIX"/>
    <property type="match status" value="1"/>
</dbReference>
<feature type="domain" description="Nudix hydrolase" evidence="7">
    <location>
        <begin position="34"/>
        <end position="194"/>
    </location>
</feature>
<comment type="cofactor">
    <cofactor evidence="2">
        <name>Mg(2+)</name>
        <dbReference type="ChEBI" id="CHEBI:18420"/>
    </cofactor>
</comment>
<evidence type="ECO:0000256" key="5">
    <source>
        <dbReference type="ARBA" id="ARBA00022842"/>
    </source>
</evidence>